<dbReference type="Proteomes" id="UP000183615">
    <property type="component" value="Unassembled WGS sequence"/>
</dbReference>
<comment type="cofactor">
    <cofactor evidence="5">
        <name>Cu(2+)</name>
        <dbReference type="ChEBI" id="CHEBI:29036"/>
    </cofactor>
    <text evidence="5">The crystal structure with reduced Cu(1+) has also been determined.</text>
</comment>
<dbReference type="PROSITE" id="PS00196">
    <property type="entry name" value="COPPER_BLUE"/>
    <property type="match status" value="1"/>
</dbReference>
<dbReference type="Gene3D" id="2.60.40.420">
    <property type="entry name" value="Cupredoxins - blue copper proteins"/>
    <property type="match status" value="1"/>
</dbReference>
<feature type="region of interest" description="Disordered" evidence="6">
    <location>
        <begin position="110"/>
        <end position="143"/>
    </location>
</feature>
<evidence type="ECO:0000256" key="6">
    <source>
        <dbReference type="SAM" id="MobiDB-lite"/>
    </source>
</evidence>
<feature type="compositionally biased region" description="Low complexity" evidence="6">
    <location>
        <begin position="120"/>
        <end position="131"/>
    </location>
</feature>
<feature type="binding site" evidence="5">
    <location>
        <position position="99"/>
    </location>
    <ligand>
        <name>Cu cation</name>
        <dbReference type="ChEBI" id="CHEBI:23378"/>
    </ligand>
</feature>
<evidence type="ECO:0000256" key="2">
    <source>
        <dbReference type="ARBA" id="ARBA00022723"/>
    </source>
</evidence>
<dbReference type="InterPro" id="IPR000923">
    <property type="entry name" value="BlueCu_1"/>
</dbReference>
<dbReference type="InterPro" id="IPR028871">
    <property type="entry name" value="BlueCu_1_BS"/>
</dbReference>
<protein>
    <recommendedName>
        <fullName evidence="7">Blue (type 1) copper domain-containing protein</fullName>
    </recommendedName>
</protein>
<evidence type="ECO:0000313" key="9">
    <source>
        <dbReference type="Proteomes" id="UP000183615"/>
    </source>
</evidence>
<dbReference type="InterPro" id="IPR002387">
    <property type="entry name" value="Plastocyanin"/>
</dbReference>
<proteinExistence type="predicted"/>
<feature type="binding site" evidence="5">
    <location>
        <position position="104"/>
    </location>
    <ligand>
        <name>Cu cation</name>
        <dbReference type="ChEBI" id="CHEBI:23378"/>
    </ligand>
</feature>
<keyword evidence="1" id="KW-0813">Transport</keyword>
<keyword evidence="2 5" id="KW-0479">Metal-binding</keyword>
<evidence type="ECO:0000256" key="4">
    <source>
        <dbReference type="ARBA" id="ARBA00023008"/>
    </source>
</evidence>
<dbReference type="PRINTS" id="PR00157">
    <property type="entry name" value="PLASTOCYANIN"/>
</dbReference>
<dbReference type="EMBL" id="MIYZ01000017">
    <property type="protein sequence ID" value="OIR22321.1"/>
    <property type="molecule type" value="Genomic_DNA"/>
</dbReference>
<accession>A0A1J5TN04</accession>
<dbReference type="Pfam" id="PF00127">
    <property type="entry name" value="Copper-bind"/>
    <property type="match status" value="1"/>
</dbReference>
<evidence type="ECO:0000256" key="5">
    <source>
        <dbReference type="PIRSR" id="PIRSR602387-1"/>
    </source>
</evidence>
<feature type="binding site" evidence="5">
    <location>
        <position position="96"/>
    </location>
    <ligand>
        <name>Cu cation</name>
        <dbReference type="ChEBI" id="CHEBI:23378"/>
    </ligand>
</feature>
<organism evidence="8 9">
    <name type="scientific">Marine Group III euryarchaeote CG-Epi2</name>
    <dbReference type="NCBI Taxonomy" id="1888996"/>
    <lineage>
        <taxon>Archaea</taxon>
        <taxon>Methanobacteriati</taxon>
        <taxon>Thermoplasmatota</taxon>
        <taxon>Thermoplasmata</taxon>
        <taxon>Candidatus Thermoprofundales</taxon>
    </lineage>
</organism>
<dbReference type="InterPro" id="IPR008972">
    <property type="entry name" value="Cupredoxin"/>
</dbReference>
<name>A0A1J5TN04_9ARCH</name>
<evidence type="ECO:0000256" key="3">
    <source>
        <dbReference type="ARBA" id="ARBA00022982"/>
    </source>
</evidence>
<feature type="binding site" evidence="5">
    <location>
        <position position="60"/>
    </location>
    <ligand>
        <name>Cu cation</name>
        <dbReference type="ChEBI" id="CHEBI:23378"/>
    </ligand>
</feature>
<keyword evidence="3" id="KW-0249">Electron transport</keyword>
<dbReference type="AlphaFoldDB" id="A0A1J5TN04"/>
<reference evidence="8 9" key="1">
    <citation type="submission" date="2016-08" db="EMBL/GenBank/DDBJ databases">
        <title>New Insights into Marine Group III Euryarchaeota, from dark to light.</title>
        <authorList>
            <person name="Haro-Moreno J.M."/>
            <person name="Rodriguez-Valera F."/>
            <person name="Lopez-Garcia P."/>
            <person name="Moreira D."/>
            <person name="Martin-Cuadrado A.B."/>
        </authorList>
    </citation>
    <scope>NUCLEOTIDE SEQUENCE [LARGE SCALE GENOMIC DNA]</scope>
    <source>
        <strain evidence="8">CG-Epi2</strain>
    </source>
</reference>
<keyword evidence="4 5" id="KW-0186">Copper</keyword>
<evidence type="ECO:0000259" key="7">
    <source>
        <dbReference type="Pfam" id="PF00127"/>
    </source>
</evidence>
<feature type="compositionally biased region" description="Polar residues" evidence="6">
    <location>
        <begin position="132"/>
        <end position="143"/>
    </location>
</feature>
<evidence type="ECO:0000313" key="8">
    <source>
        <dbReference type="EMBL" id="OIR22321.1"/>
    </source>
</evidence>
<dbReference type="GO" id="GO:0009055">
    <property type="term" value="F:electron transfer activity"/>
    <property type="evidence" value="ECO:0007669"/>
    <property type="project" value="InterPro"/>
</dbReference>
<gene>
    <name evidence="8" type="ORF">BET99_04600</name>
</gene>
<dbReference type="GO" id="GO:0005507">
    <property type="term" value="F:copper ion binding"/>
    <property type="evidence" value="ECO:0007669"/>
    <property type="project" value="InterPro"/>
</dbReference>
<evidence type="ECO:0000256" key="1">
    <source>
        <dbReference type="ARBA" id="ARBA00022448"/>
    </source>
</evidence>
<sequence>MLGISFLSLQASSTAVVSENQDDTVIITVDSTNLRFSPSEVVINEGQTVRFFWSGEFLEHNAIASSGIFNSGSPQTELDYAFTFDKGTNGTYDFICEPHETLNMIGTVVVNPSEDDTDTNGDTNGTNTNDTSEPAGNNNSVKSTSSLNSLAIVPTLLVIALVSRYLR</sequence>
<comment type="caution">
    <text evidence="8">The sequence shown here is derived from an EMBL/GenBank/DDBJ whole genome shotgun (WGS) entry which is preliminary data.</text>
</comment>
<dbReference type="SUPFAM" id="SSF49503">
    <property type="entry name" value="Cupredoxins"/>
    <property type="match status" value="1"/>
</dbReference>
<feature type="domain" description="Blue (type 1) copper" evidence="7">
    <location>
        <begin position="25"/>
        <end position="111"/>
    </location>
</feature>